<evidence type="ECO:0000256" key="2">
    <source>
        <dbReference type="SAM" id="MobiDB-lite"/>
    </source>
</evidence>
<feature type="compositionally biased region" description="Polar residues" evidence="2">
    <location>
        <begin position="559"/>
        <end position="568"/>
    </location>
</feature>
<feature type="region of interest" description="Disordered" evidence="2">
    <location>
        <begin position="262"/>
        <end position="291"/>
    </location>
</feature>
<dbReference type="OrthoDB" id="524326at2759"/>
<feature type="region of interest" description="Disordered" evidence="2">
    <location>
        <begin position="774"/>
        <end position="817"/>
    </location>
</feature>
<dbReference type="PANTHER" id="PTHR15463">
    <property type="entry name" value="AP1 GAMMA SUBUNIT BINDING PROTEIN 1"/>
    <property type="match status" value="1"/>
</dbReference>
<evidence type="ECO:0000259" key="3">
    <source>
        <dbReference type="PROSITE" id="PS50031"/>
    </source>
</evidence>
<dbReference type="Gene3D" id="1.10.238.10">
    <property type="entry name" value="EF-hand"/>
    <property type="match status" value="1"/>
</dbReference>
<feature type="region of interest" description="Disordered" evidence="2">
    <location>
        <begin position="197"/>
        <end position="229"/>
    </location>
</feature>
<feature type="region of interest" description="Disordered" evidence="2">
    <location>
        <begin position="834"/>
        <end position="858"/>
    </location>
</feature>
<feature type="compositionally biased region" description="Polar residues" evidence="2">
    <location>
        <begin position="262"/>
        <end position="273"/>
    </location>
</feature>
<dbReference type="GO" id="GO:0030130">
    <property type="term" value="C:clathrin coat of trans-Golgi network vesicle"/>
    <property type="evidence" value="ECO:0007669"/>
    <property type="project" value="TreeGrafter"/>
</dbReference>
<reference evidence="4" key="1">
    <citation type="journal article" date="2023" name="DNA Res.">
        <title>Chromosome-level genome assembly of Phrynocephalus forsythii using third-generation DNA sequencing and Hi-C analysis.</title>
        <authorList>
            <person name="Qi Y."/>
            <person name="Zhao W."/>
            <person name="Zhao Y."/>
            <person name="Niu C."/>
            <person name="Cao S."/>
            <person name="Zhang Y."/>
        </authorList>
    </citation>
    <scope>NUCLEOTIDE SEQUENCE</scope>
    <source>
        <tissue evidence="4">Muscle</tissue>
    </source>
</reference>
<feature type="compositionally biased region" description="Basic and acidic residues" evidence="2">
    <location>
        <begin position="837"/>
        <end position="854"/>
    </location>
</feature>
<dbReference type="InterPro" id="IPR039656">
    <property type="entry name" value="SYNRG"/>
</dbReference>
<dbReference type="PANTHER" id="PTHR15463:SF2">
    <property type="entry name" value="SYNERGIN GAMMA"/>
    <property type="match status" value="1"/>
</dbReference>
<gene>
    <name evidence="4" type="ORF">JRQ81_008161</name>
</gene>
<evidence type="ECO:0000313" key="5">
    <source>
        <dbReference type="Proteomes" id="UP001142489"/>
    </source>
</evidence>
<feature type="compositionally biased region" description="Low complexity" evidence="2">
    <location>
        <begin position="801"/>
        <end position="817"/>
    </location>
</feature>
<feature type="coiled-coil region" evidence="1">
    <location>
        <begin position="92"/>
        <end position="128"/>
    </location>
</feature>
<keyword evidence="5" id="KW-1185">Reference proteome</keyword>
<feature type="compositionally biased region" description="Low complexity" evidence="2">
    <location>
        <begin position="723"/>
        <end position="732"/>
    </location>
</feature>
<dbReference type="EMBL" id="JAPFRF010000017">
    <property type="protein sequence ID" value="KAJ7308886.1"/>
    <property type="molecule type" value="Genomic_DNA"/>
</dbReference>
<dbReference type="SMART" id="SM00027">
    <property type="entry name" value="EH"/>
    <property type="match status" value="1"/>
</dbReference>
<accession>A0A9Q0XER2</accession>
<protein>
    <recommendedName>
        <fullName evidence="3">EH domain-containing protein</fullName>
    </recommendedName>
</protein>
<evidence type="ECO:0000256" key="1">
    <source>
        <dbReference type="SAM" id="Coils"/>
    </source>
</evidence>
<feature type="compositionally biased region" description="Low complexity" evidence="2">
    <location>
        <begin position="673"/>
        <end position="688"/>
    </location>
</feature>
<evidence type="ECO:0000313" key="4">
    <source>
        <dbReference type="EMBL" id="KAJ7308886.1"/>
    </source>
</evidence>
<dbReference type="InterPro" id="IPR011992">
    <property type="entry name" value="EF-hand-dom_pair"/>
</dbReference>
<dbReference type="PROSITE" id="PS50031">
    <property type="entry name" value="EH"/>
    <property type="match status" value="1"/>
</dbReference>
<feature type="region of interest" description="Disordered" evidence="2">
    <location>
        <begin position="512"/>
        <end position="568"/>
    </location>
</feature>
<organism evidence="4 5">
    <name type="scientific">Phrynocephalus forsythii</name>
    <dbReference type="NCBI Taxonomy" id="171643"/>
    <lineage>
        <taxon>Eukaryota</taxon>
        <taxon>Metazoa</taxon>
        <taxon>Chordata</taxon>
        <taxon>Craniata</taxon>
        <taxon>Vertebrata</taxon>
        <taxon>Euteleostomi</taxon>
        <taxon>Lepidosauria</taxon>
        <taxon>Squamata</taxon>
        <taxon>Bifurcata</taxon>
        <taxon>Unidentata</taxon>
        <taxon>Episquamata</taxon>
        <taxon>Toxicofera</taxon>
        <taxon>Iguania</taxon>
        <taxon>Acrodonta</taxon>
        <taxon>Agamidae</taxon>
        <taxon>Agaminae</taxon>
        <taxon>Phrynocephalus</taxon>
    </lineage>
</organism>
<keyword evidence="1" id="KW-0175">Coiled coil</keyword>
<sequence>SPGPASFMFPGLGSQGMIPMQQQGYSVMSVMQPNMQGMMGMNYGAPMPPGTMTMQGSLPLGHMQAAGMPYMGQAPFLGMRPAAPPYTPDMQKQFVEEQQKRFEHQQKFLEEERKRRQFEEQKQKLRLLSSVKPKMGEKSRDDALEAIKGNLDGFSRDAKLHPTPTSHPKPAGIVFSLGNWKCKTLNRCSFGDDEEFSDFIQGPVEPQTFVPPASSQPPHPSSQTGQWLSEKAVTQACPPVQVPVSSALHGAAGLVPCFSASPTSQNTQKTGPSSEEKPLPPGGGSDFGQTQPQIKMLGAQLCAVASAASGPDPGLVASPRESGVGLPNGTPAPEANKASEQNLSDEERGVGVFPSQDPIQPLMPPWIYNDNLVPDLYKKILETTMTRTGIDTGKLYPILMSSGLPRETLGQIWALANRTTPGKLTKEELYTVLAIIALTQRGVPAMSPDGLNQFSSAPVPTLSGLPMAIPTPVSQQPLMTPVSMPLNMGPPVVGLSMAAPVGGAATQAHPGGFLSSYPANQAAKPDDDDFQDFQDASKSGGLDDTFTDFQGELPGSSKMIPTQSQSSAPSMLIPLSGVQMPPAVDKYAVFKGISSDKPADVPPSLGADNGDKYSAFRELEQPSESKPVGDSFAEFRSAGTDDGFTDFKTADSISPLDPPGKDKPFPPPPPVPTQLKPLPQAKPPLNLADLDLFSSAGENRPLGFPPAYSSPKPAAFPAPPAPASASTTALPGPSGGSGTSLLADDFADFNLFAGLSNCTSATTQDEFADFMAFSHSAGGAEHPPEGRCNPPKPEGSPPPAAGSSAAAAKSGQSPGASSAKYDIFKQLSLDGPGLGFDELKDHTPSSVKSEDDKFSSSSEKSLVDKLAAFKHAKEDSASVKSLDLPSIGGSSVGKEDSEDALSVQFDMKLADVGGDLKHVMSDSSLDLPTVSGQHPPAADLDDMKGPLFGSSSSVSALGSFPSYDWSDKEDIYQGRKLPSIPAPPGHGPSLATSVLQKKETSFGSSENVTTTTVSKVTTFAGEDAFQEATFAPFASFKDSFDRRSVDPSDEDLDDLRGLARPSGGARDSPVPGSSQEGSSSGVSLGATRESLDDFGEFQSEKAKISKFDFLLATSQGKGEV</sequence>
<proteinExistence type="predicted"/>
<feature type="compositionally biased region" description="Pro residues" evidence="2">
    <location>
        <begin position="790"/>
        <end position="800"/>
    </location>
</feature>
<feature type="region of interest" description="Disordered" evidence="2">
    <location>
        <begin position="308"/>
        <end position="342"/>
    </location>
</feature>
<feature type="non-terminal residue" evidence="4">
    <location>
        <position position="1120"/>
    </location>
</feature>
<dbReference type="Proteomes" id="UP001142489">
    <property type="component" value="Unassembled WGS sequence"/>
</dbReference>
<feature type="region of interest" description="Disordered" evidence="2">
    <location>
        <begin position="620"/>
        <end position="741"/>
    </location>
</feature>
<dbReference type="Pfam" id="PF12763">
    <property type="entry name" value="EH"/>
    <property type="match status" value="1"/>
</dbReference>
<feature type="compositionally biased region" description="Low complexity" evidence="2">
    <location>
        <begin position="1068"/>
        <end position="1085"/>
    </location>
</feature>
<feature type="region of interest" description="Disordered" evidence="2">
    <location>
        <begin position="1039"/>
        <end position="1087"/>
    </location>
</feature>
<dbReference type="AlphaFoldDB" id="A0A9Q0XER2"/>
<dbReference type="InterPro" id="IPR000261">
    <property type="entry name" value="EH_dom"/>
</dbReference>
<feature type="region of interest" description="Disordered" evidence="2">
    <location>
        <begin position="872"/>
        <end position="899"/>
    </location>
</feature>
<feature type="domain" description="EH" evidence="3">
    <location>
        <begin position="369"/>
        <end position="451"/>
    </location>
</feature>
<comment type="caution">
    <text evidence="4">The sequence shown here is derived from an EMBL/GenBank/DDBJ whole genome shotgun (WGS) entry which is preliminary data.</text>
</comment>
<dbReference type="CDD" id="cd00052">
    <property type="entry name" value="EH"/>
    <property type="match status" value="1"/>
</dbReference>
<dbReference type="SUPFAM" id="SSF47473">
    <property type="entry name" value="EF-hand"/>
    <property type="match status" value="1"/>
</dbReference>
<name>A0A9Q0XER2_9SAUR</name>